<dbReference type="GO" id="GO:0016020">
    <property type="term" value="C:membrane"/>
    <property type="evidence" value="ECO:0007669"/>
    <property type="project" value="TreeGrafter"/>
</dbReference>
<keyword evidence="4" id="KW-1185">Reference proteome</keyword>
<reference evidence="3" key="2">
    <citation type="submission" date="2020-09" db="EMBL/GenBank/DDBJ databases">
        <authorList>
            <person name="Sun Q."/>
            <person name="Zhou Y."/>
        </authorList>
    </citation>
    <scope>NUCLEOTIDE SEQUENCE</scope>
    <source>
        <strain evidence="3">CGMCC 4.5737</strain>
    </source>
</reference>
<dbReference type="InterPro" id="IPR000073">
    <property type="entry name" value="AB_hydrolase_1"/>
</dbReference>
<dbReference type="PRINTS" id="PR00111">
    <property type="entry name" value="ABHYDROLASE"/>
</dbReference>
<evidence type="ECO:0000313" key="4">
    <source>
        <dbReference type="Proteomes" id="UP000637578"/>
    </source>
</evidence>
<sequence length="283" mass="31139">MLRPVPPIRSSIDEAERANLPGMVNSYRLLGEGPHGVIALHGWFGDHRSFAPLWTDLDQERFTWAFLDYRGYGGSRDLAGEHTLEEIATDVLTLANHLGWERFSLVGHSMGGVAAQRVIADVPERVRRLVGVTPVPANGVPFDEQGWALFAAAPNDPDRRRAIIDLTTGGQLSGRWLDRMVQASLEAAHPDVVAAYLPQWAHADFASAISGSRLPVKVLVGERDPALPAEFMRATWLTHYPRAELEVLAGAGHYPMEETPIALLSSIEEFLGRQDDEADAPDR</sequence>
<dbReference type="InterPro" id="IPR050266">
    <property type="entry name" value="AB_hydrolase_sf"/>
</dbReference>
<organism evidence="3 4">
    <name type="scientific">Longimycelium tulufanense</name>
    <dbReference type="NCBI Taxonomy" id="907463"/>
    <lineage>
        <taxon>Bacteria</taxon>
        <taxon>Bacillati</taxon>
        <taxon>Actinomycetota</taxon>
        <taxon>Actinomycetes</taxon>
        <taxon>Pseudonocardiales</taxon>
        <taxon>Pseudonocardiaceae</taxon>
        <taxon>Longimycelium</taxon>
    </lineage>
</organism>
<comment type="caution">
    <text evidence="3">The sequence shown here is derived from an EMBL/GenBank/DDBJ whole genome shotgun (WGS) entry which is preliminary data.</text>
</comment>
<gene>
    <name evidence="3" type="ORF">GCM10012275_33620</name>
</gene>
<reference evidence="3" key="1">
    <citation type="journal article" date="2014" name="Int. J. Syst. Evol. Microbiol.">
        <title>Complete genome sequence of Corynebacterium casei LMG S-19264T (=DSM 44701T), isolated from a smear-ripened cheese.</title>
        <authorList>
            <consortium name="US DOE Joint Genome Institute (JGI-PGF)"/>
            <person name="Walter F."/>
            <person name="Albersmeier A."/>
            <person name="Kalinowski J."/>
            <person name="Ruckert C."/>
        </authorList>
    </citation>
    <scope>NUCLEOTIDE SEQUENCE</scope>
    <source>
        <strain evidence="3">CGMCC 4.5737</strain>
    </source>
</reference>
<keyword evidence="1" id="KW-0378">Hydrolase</keyword>
<accession>A0A8J3C9F9</accession>
<protein>
    <submittedName>
        <fullName evidence="3">Esterase</fullName>
    </submittedName>
</protein>
<name>A0A8J3C9F9_9PSEU</name>
<dbReference type="InterPro" id="IPR029058">
    <property type="entry name" value="AB_hydrolase_fold"/>
</dbReference>
<evidence type="ECO:0000259" key="2">
    <source>
        <dbReference type="Pfam" id="PF00561"/>
    </source>
</evidence>
<evidence type="ECO:0000256" key="1">
    <source>
        <dbReference type="ARBA" id="ARBA00022801"/>
    </source>
</evidence>
<proteinExistence type="predicted"/>
<dbReference type="AlphaFoldDB" id="A0A8J3C9F9"/>
<dbReference type="PANTHER" id="PTHR43798">
    <property type="entry name" value="MONOACYLGLYCEROL LIPASE"/>
    <property type="match status" value="1"/>
</dbReference>
<feature type="domain" description="AB hydrolase-1" evidence="2">
    <location>
        <begin position="37"/>
        <end position="258"/>
    </location>
</feature>
<dbReference type="Gene3D" id="3.40.50.1820">
    <property type="entry name" value="alpha/beta hydrolase"/>
    <property type="match status" value="1"/>
</dbReference>
<dbReference type="Pfam" id="PF00561">
    <property type="entry name" value="Abhydrolase_1"/>
    <property type="match status" value="1"/>
</dbReference>
<dbReference type="Proteomes" id="UP000637578">
    <property type="component" value="Unassembled WGS sequence"/>
</dbReference>
<dbReference type="PANTHER" id="PTHR43798:SF31">
    <property type="entry name" value="AB HYDROLASE SUPERFAMILY PROTEIN YCLE"/>
    <property type="match status" value="1"/>
</dbReference>
<evidence type="ECO:0000313" key="3">
    <source>
        <dbReference type="EMBL" id="GGM59791.1"/>
    </source>
</evidence>
<dbReference type="SUPFAM" id="SSF53474">
    <property type="entry name" value="alpha/beta-Hydrolases"/>
    <property type="match status" value="1"/>
</dbReference>
<dbReference type="EMBL" id="BMMK01000015">
    <property type="protein sequence ID" value="GGM59791.1"/>
    <property type="molecule type" value="Genomic_DNA"/>
</dbReference>
<dbReference type="GO" id="GO:0016787">
    <property type="term" value="F:hydrolase activity"/>
    <property type="evidence" value="ECO:0007669"/>
    <property type="project" value="UniProtKB-KW"/>
</dbReference>